<sequence length="154" mass="17023">MVEAVVARLRAAGGAEGAEPHPRAGALVLPDGRPAPRCIRLWAEFDNFYPWNGGRSSVPVADDEGVLVVEPMDRVLRRVCLESIEDEIDDETAEYLEELIAKFAADLPGYGAVLADEHPDPVLWISASAEVSVLWYRHDAFDRRIPFLDLIADL</sequence>
<comment type="caution">
    <text evidence="1">The sequence shown here is derived from an EMBL/GenBank/DDBJ whole genome shotgun (WGS) entry which is preliminary data.</text>
</comment>
<evidence type="ECO:0000313" key="1">
    <source>
        <dbReference type="EMBL" id="MFC5641550.1"/>
    </source>
</evidence>
<protein>
    <submittedName>
        <fullName evidence="1">Uncharacterized protein</fullName>
    </submittedName>
</protein>
<proteinExistence type="predicted"/>
<name>A0ABW0V6Q9_9ACTN</name>
<accession>A0ABW0V6Q9</accession>
<dbReference type="EMBL" id="JBHSOC010000012">
    <property type="protein sequence ID" value="MFC5641550.1"/>
    <property type="molecule type" value="Genomic_DNA"/>
</dbReference>
<evidence type="ECO:0000313" key="2">
    <source>
        <dbReference type="Proteomes" id="UP001596066"/>
    </source>
</evidence>
<keyword evidence="2" id="KW-1185">Reference proteome</keyword>
<dbReference type="RefSeq" id="WP_346146195.1">
    <property type="nucleotide sequence ID" value="NZ_BAAAUA010000026.1"/>
</dbReference>
<organism evidence="1 2">
    <name type="scientific">Kitasatospora cinereorecta</name>
    <dbReference type="NCBI Taxonomy" id="285560"/>
    <lineage>
        <taxon>Bacteria</taxon>
        <taxon>Bacillati</taxon>
        <taxon>Actinomycetota</taxon>
        <taxon>Actinomycetes</taxon>
        <taxon>Kitasatosporales</taxon>
        <taxon>Streptomycetaceae</taxon>
        <taxon>Kitasatospora</taxon>
    </lineage>
</organism>
<gene>
    <name evidence="1" type="ORF">ACFPZF_09290</name>
</gene>
<dbReference type="Proteomes" id="UP001596066">
    <property type="component" value="Unassembled WGS sequence"/>
</dbReference>
<reference evidence="2" key="1">
    <citation type="journal article" date="2019" name="Int. J. Syst. Evol. Microbiol.">
        <title>The Global Catalogue of Microorganisms (GCM) 10K type strain sequencing project: providing services to taxonomists for standard genome sequencing and annotation.</title>
        <authorList>
            <consortium name="The Broad Institute Genomics Platform"/>
            <consortium name="The Broad Institute Genome Sequencing Center for Infectious Disease"/>
            <person name="Wu L."/>
            <person name="Ma J."/>
        </authorList>
    </citation>
    <scope>NUCLEOTIDE SEQUENCE [LARGE SCALE GENOMIC DNA]</scope>
    <source>
        <strain evidence="2">CGMCC 4.1622</strain>
    </source>
</reference>